<dbReference type="AlphaFoldDB" id="A0A1R0FA71"/>
<dbReference type="EMBL" id="LXYT01000001">
    <property type="protein sequence ID" value="OLY43866.1"/>
    <property type="molecule type" value="Genomic_DNA"/>
</dbReference>
<evidence type="ECO:0000313" key="2">
    <source>
        <dbReference type="EMBL" id="OLY43866.1"/>
    </source>
</evidence>
<dbReference type="RefSeq" id="WP_075869032.1">
    <property type="nucleotide sequence ID" value="NZ_CALYQA010000006.1"/>
</dbReference>
<sequence>MSSIYDWSLSAASNANADNIINWTEGQPPSTVNNSARSMMQRVREYMCDIGGDVTVEGSSSRIAIQSKTPVTAYINGITLRFRALGINIDQPMISLNNIDYKPVFKATYQGVKPLESGDIQAGALYEIVFCSLLNNGSGGWFLSSPTPQQSTPAGVISMFGAPTAPSGWIPCDGRLLSRTQYGALFSAIGEWWGKGDGQTTFAVPDLRGVFLRGTDAGKNIDPNRAFASFQDSQNRWHSHSGSVGEAGEHNHSYTTWKRNNGGADGKNGWDWYSQITENTAISGRHSHSLNINADGGNEARPVNIAIQYIIKA</sequence>
<dbReference type="Proteomes" id="UP000187344">
    <property type="component" value="Unassembled WGS sequence"/>
</dbReference>
<gene>
    <name evidence="2" type="ORF">PEB0149_013060</name>
</gene>
<evidence type="ECO:0000259" key="1">
    <source>
        <dbReference type="Pfam" id="PF07484"/>
    </source>
</evidence>
<reference evidence="2 3" key="1">
    <citation type="submission" date="2016-12" db="EMBL/GenBank/DDBJ databases">
        <title>Comparative genomics of Bartonella apis.</title>
        <authorList>
            <person name="Engel P."/>
        </authorList>
    </citation>
    <scope>NUCLEOTIDE SEQUENCE [LARGE SCALE GENOMIC DNA]</scope>
    <source>
        <strain evidence="2 3">PEB0149</strain>
    </source>
</reference>
<protein>
    <submittedName>
        <fullName evidence="2">Phage Tail Collar Domain</fullName>
    </submittedName>
</protein>
<dbReference type="Gene3D" id="3.90.1340.10">
    <property type="entry name" value="Phage tail collar domain"/>
    <property type="match status" value="1"/>
</dbReference>
<dbReference type="SUPFAM" id="SSF88874">
    <property type="entry name" value="Receptor-binding domain of short tail fibre protein gp12"/>
    <property type="match status" value="1"/>
</dbReference>
<feature type="domain" description="Phage tail collar" evidence="1">
    <location>
        <begin position="155"/>
        <end position="211"/>
    </location>
</feature>
<comment type="caution">
    <text evidence="2">The sequence shown here is derived from an EMBL/GenBank/DDBJ whole genome shotgun (WGS) entry which is preliminary data.</text>
</comment>
<keyword evidence="3" id="KW-1185">Reference proteome</keyword>
<dbReference type="OrthoDB" id="9810174at2"/>
<accession>A0A1R0FA71</accession>
<dbReference type="Pfam" id="PF07484">
    <property type="entry name" value="Collar"/>
    <property type="match status" value="1"/>
</dbReference>
<organism evidence="2 3">
    <name type="scientific">Bartonella apis</name>
    <dbReference type="NCBI Taxonomy" id="1686310"/>
    <lineage>
        <taxon>Bacteria</taxon>
        <taxon>Pseudomonadati</taxon>
        <taxon>Pseudomonadota</taxon>
        <taxon>Alphaproteobacteria</taxon>
        <taxon>Hyphomicrobiales</taxon>
        <taxon>Bartonellaceae</taxon>
        <taxon>Bartonella</taxon>
    </lineage>
</organism>
<name>A0A1R0FA71_9HYPH</name>
<dbReference type="InterPro" id="IPR011083">
    <property type="entry name" value="Phage_tail_collar_dom"/>
</dbReference>
<proteinExistence type="predicted"/>
<dbReference type="InterPro" id="IPR037053">
    <property type="entry name" value="Phage_tail_collar_dom_sf"/>
</dbReference>
<evidence type="ECO:0000313" key="3">
    <source>
        <dbReference type="Proteomes" id="UP000187344"/>
    </source>
</evidence>